<accession>A0ABW1KUX1</accession>
<comment type="caution">
    <text evidence="12">The sequence shown here is derived from an EMBL/GenBank/DDBJ whole genome shotgun (WGS) entry which is preliminary data.</text>
</comment>
<comment type="subcellular location">
    <subcellularLocation>
        <location evidence="1">Cell membrane</location>
        <topology evidence="1">Multi-pass membrane protein</topology>
    </subcellularLocation>
</comment>
<keyword evidence="8" id="KW-0175">Coiled coil</keyword>
<dbReference type="InterPro" id="IPR003856">
    <property type="entry name" value="LPS_length_determ_N"/>
</dbReference>
<keyword evidence="5" id="KW-0067">ATP-binding</keyword>
<evidence type="ECO:0000313" key="12">
    <source>
        <dbReference type="EMBL" id="MFC6035870.1"/>
    </source>
</evidence>
<dbReference type="RefSeq" id="WP_379878473.1">
    <property type="nucleotide sequence ID" value="NZ_JBHPON010000001.1"/>
</dbReference>
<dbReference type="PANTHER" id="PTHR32309">
    <property type="entry name" value="TYROSINE-PROTEIN KINASE"/>
    <property type="match status" value="1"/>
</dbReference>
<dbReference type="EMBL" id="JBHPON010000001">
    <property type="protein sequence ID" value="MFC6035870.1"/>
    <property type="molecule type" value="Genomic_DNA"/>
</dbReference>
<dbReference type="Pfam" id="PF13807">
    <property type="entry name" value="GNVR"/>
    <property type="match status" value="1"/>
</dbReference>
<dbReference type="InterPro" id="IPR027417">
    <property type="entry name" value="P-loop_NTPase"/>
</dbReference>
<protein>
    <submittedName>
        <fullName evidence="12">GumC family protein</fullName>
    </submittedName>
</protein>
<reference evidence="12 13" key="1">
    <citation type="submission" date="2024-09" db="EMBL/GenBank/DDBJ databases">
        <authorList>
            <person name="Zhang Z.-H."/>
        </authorList>
    </citation>
    <scope>NUCLEOTIDE SEQUENCE [LARGE SCALE GENOMIC DNA]</scope>
    <source>
        <strain evidence="12 13">HHTR114</strain>
    </source>
</reference>
<evidence type="ECO:0000256" key="3">
    <source>
        <dbReference type="ARBA" id="ARBA00022692"/>
    </source>
</evidence>
<evidence type="ECO:0000259" key="10">
    <source>
        <dbReference type="Pfam" id="PF02706"/>
    </source>
</evidence>
<evidence type="ECO:0000256" key="6">
    <source>
        <dbReference type="ARBA" id="ARBA00022989"/>
    </source>
</evidence>
<dbReference type="Pfam" id="PF02706">
    <property type="entry name" value="Wzz"/>
    <property type="match status" value="1"/>
</dbReference>
<evidence type="ECO:0000313" key="13">
    <source>
        <dbReference type="Proteomes" id="UP001596116"/>
    </source>
</evidence>
<sequence length="756" mass="84239">MSLPEIFTGNSDAQPPAERLAPQQYSSRYDRMDDDRLDFQLILSFFFRRVRLFTYITIMVFLAAAALTLRQPKTYYAQAEVALNTRAINPAPEVFSVLSRLPRGDSEVNTELRILRSRDLAAVVVDRLDLIHDPDFNPRLRKEPKGLARLIDYFEGEAPPVVELSEEDIEAARPLVIDIARSGLMPVRIGDSYSLRIGYEHSNPQKAAAMANAFAEAYVTDQLTQKRTNGQRTADFLRARIDELSLQAKEDYQRVQQFRIENDMLSSTGVTLTEQDISALNQQLALANAKSAEDEARLTTARAALAEGSLGDNLSESLSSSVVSSLRSQRAALSVKVAEFRGRYGPEHPELQKEERKLADLDLAIQAEIDRIISGLAAQARVSRQRVASMTESLEDAKSNLVRNNRAEAELNDLQRRAETSRALYESYLENFKETVAREGIEESDSRILSEARTPGSPSKPNIMFNLGFGAIFGVILGAAICLITEMNFSGLTTNKEVERELNVRSLGIMPLNKSFKQRKETALKTVVHCDGSPLREAIFSILTSVEFMASPKKSQVIYVSSALPGEGKSTFSACLAAVAAQNKRAVVVDCDRMRTGLSKIFDTGNSPGLKAVLEGKATLDQALVYDEESGCAVLPITQRFPRKSRLHHEGAFGALIASLRERFDFVILDAAPILPVSEARELAAYADFVVLAVHWRKTSRDAIRETIRLLPARVRDTMGVVLTQVNAKRQSRFAIGDPYYYYHRYKDYYKVRSSA</sequence>
<keyword evidence="4" id="KW-0547">Nucleotide-binding</keyword>
<organism evidence="12 13">
    <name type="scientific">Hyphococcus aureus</name>
    <dbReference type="NCBI Taxonomy" id="2666033"/>
    <lineage>
        <taxon>Bacteria</taxon>
        <taxon>Pseudomonadati</taxon>
        <taxon>Pseudomonadota</taxon>
        <taxon>Alphaproteobacteria</taxon>
        <taxon>Parvularculales</taxon>
        <taxon>Parvularculaceae</taxon>
        <taxon>Hyphococcus</taxon>
    </lineage>
</organism>
<evidence type="ECO:0000256" key="8">
    <source>
        <dbReference type="SAM" id="Coils"/>
    </source>
</evidence>
<keyword evidence="7 9" id="KW-0472">Membrane</keyword>
<evidence type="ECO:0000256" key="7">
    <source>
        <dbReference type="ARBA" id="ARBA00023136"/>
    </source>
</evidence>
<keyword evidence="3 9" id="KW-0812">Transmembrane</keyword>
<evidence type="ECO:0000259" key="11">
    <source>
        <dbReference type="Pfam" id="PF13807"/>
    </source>
</evidence>
<dbReference type="Gene3D" id="3.40.50.300">
    <property type="entry name" value="P-loop containing nucleotide triphosphate hydrolases"/>
    <property type="match status" value="1"/>
</dbReference>
<evidence type="ECO:0000256" key="1">
    <source>
        <dbReference type="ARBA" id="ARBA00004651"/>
    </source>
</evidence>
<keyword evidence="2" id="KW-1003">Cell membrane</keyword>
<evidence type="ECO:0000256" key="2">
    <source>
        <dbReference type="ARBA" id="ARBA00022475"/>
    </source>
</evidence>
<feature type="domain" description="Tyrosine-protein kinase G-rich" evidence="11">
    <location>
        <begin position="413"/>
        <end position="486"/>
    </location>
</feature>
<dbReference type="InterPro" id="IPR005702">
    <property type="entry name" value="Wzc-like_C"/>
</dbReference>
<dbReference type="SUPFAM" id="SSF52540">
    <property type="entry name" value="P-loop containing nucleoside triphosphate hydrolases"/>
    <property type="match status" value="1"/>
</dbReference>
<feature type="transmembrane region" description="Helical" evidence="9">
    <location>
        <begin position="463"/>
        <end position="484"/>
    </location>
</feature>
<keyword evidence="6 9" id="KW-1133">Transmembrane helix</keyword>
<evidence type="ECO:0000256" key="5">
    <source>
        <dbReference type="ARBA" id="ARBA00022840"/>
    </source>
</evidence>
<dbReference type="InterPro" id="IPR032807">
    <property type="entry name" value="GNVR"/>
</dbReference>
<feature type="coiled-coil region" evidence="8">
    <location>
        <begin position="397"/>
        <end position="431"/>
    </location>
</feature>
<dbReference type="InterPro" id="IPR050445">
    <property type="entry name" value="Bact_polysacc_biosynth/exp"/>
</dbReference>
<proteinExistence type="predicted"/>
<dbReference type="PANTHER" id="PTHR32309:SF13">
    <property type="entry name" value="FERRIC ENTEROBACTIN TRANSPORT PROTEIN FEPE"/>
    <property type="match status" value="1"/>
</dbReference>
<keyword evidence="13" id="KW-1185">Reference proteome</keyword>
<feature type="domain" description="Polysaccharide chain length determinant N-terminal" evidence="10">
    <location>
        <begin position="36"/>
        <end position="127"/>
    </location>
</feature>
<evidence type="ECO:0000256" key="4">
    <source>
        <dbReference type="ARBA" id="ARBA00022741"/>
    </source>
</evidence>
<dbReference type="CDD" id="cd05387">
    <property type="entry name" value="BY-kinase"/>
    <property type="match status" value="1"/>
</dbReference>
<feature type="transmembrane region" description="Helical" evidence="9">
    <location>
        <begin position="52"/>
        <end position="69"/>
    </location>
</feature>
<gene>
    <name evidence="12" type="ORF">ACFMB1_09965</name>
</gene>
<evidence type="ECO:0000256" key="9">
    <source>
        <dbReference type="SAM" id="Phobius"/>
    </source>
</evidence>
<name>A0ABW1KUX1_9PROT</name>
<dbReference type="Proteomes" id="UP001596116">
    <property type="component" value="Unassembled WGS sequence"/>
</dbReference>